<gene>
    <name evidence="2" type="ORF">SAMN04490244_10757</name>
</gene>
<evidence type="ECO:0000259" key="1">
    <source>
        <dbReference type="PROSITE" id="PS51186"/>
    </source>
</evidence>
<keyword evidence="3" id="KW-1185">Reference proteome</keyword>
<feature type="domain" description="N-acetyltransferase" evidence="1">
    <location>
        <begin position="181"/>
        <end position="338"/>
    </location>
</feature>
<dbReference type="InterPro" id="IPR000182">
    <property type="entry name" value="GNAT_dom"/>
</dbReference>
<dbReference type="PROSITE" id="PS51186">
    <property type="entry name" value="GNAT"/>
    <property type="match status" value="2"/>
</dbReference>
<dbReference type="CDD" id="cd04301">
    <property type="entry name" value="NAT_SF"/>
    <property type="match status" value="1"/>
</dbReference>
<dbReference type="AlphaFoldDB" id="A0A1H9VEJ4"/>
<name>A0A1H9VEJ4_9RHOB</name>
<dbReference type="InterPro" id="IPR016181">
    <property type="entry name" value="Acyl_CoA_acyltransferase"/>
</dbReference>
<dbReference type="RefSeq" id="WP_177190463.1">
    <property type="nucleotide sequence ID" value="NZ_FOGU01000007.1"/>
</dbReference>
<reference evidence="2 3" key="1">
    <citation type="submission" date="2016-10" db="EMBL/GenBank/DDBJ databases">
        <authorList>
            <person name="de Groot N.N."/>
        </authorList>
    </citation>
    <scope>NUCLEOTIDE SEQUENCE [LARGE SCALE GENOMIC DNA]</scope>
    <source>
        <strain evidence="2 3">DSM 23042</strain>
    </source>
</reference>
<dbReference type="InterPro" id="IPR051531">
    <property type="entry name" value="N-acetyltransferase"/>
</dbReference>
<organism evidence="2 3">
    <name type="scientific">Tranquillimonas rosea</name>
    <dbReference type="NCBI Taxonomy" id="641238"/>
    <lineage>
        <taxon>Bacteria</taxon>
        <taxon>Pseudomonadati</taxon>
        <taxon>Pseudomonadota</taxon>
        <taxon>Alphaproteobacteria</taxon>
        <taxon>Rhodobacterales</taxon>
        <taxon>Roseobacteraceae</taxon>
        <taxon>Tranquillimonas</taxon>
    </lineage>
</organism>
<evidence type="ECO:0000313" key="3">
    <source>
        <dbReference type="Proteomes" id="UP000198885"/>
    </source>
</evidence>
<evidence type="ECO:0000313" key="2">
    <source>
        <dbReference type="EMBL" id="SES20105.1"/>
    </source>
</evidence>
<proteinExistence type="predicted"/>
<dbReference type="SUPFAM" id="SSF55729">
    <property type="entry name" value="Acyl-CoA N-acyltransferases (Nat)"/>
    <property type="match status" value="2"/>
</dbReference>
<sequence>MRRGAGHTLRTRRLTLRPVNAHDADDIAAGVGNYDVARWLSAVPYPYGVEDAHRFIASSAAAPGGCWAICDAGGFCGLISTGEELGYWLHRRVWGLGYGTEAGVAVIDAWFRGTRRRDLEATYFEGNSRSARVLGKLGFVPEATQQRFARPLQQDVPTVVMRLTRQRWRAMRRFRVATPRLRLREVRPGDAAALARIGGDPRVAPMLGAVTSPWPVHAAAAWISERRYHGQPGFAAAICLRTGQVIGAVALGREGAVMIFVDPRYQGRGYGTEALQAFAADTLSRFDLGHLTADQFTCGAASDRLLAAAGFRPEGDGTSRSDAPLEPAPIVLYRLDAHQLRPTP</sequence>
<protein>
    <submittedName>
        <fullName evidence="2">Protein N-acetyltransferase, RimJ/RimL family</fullName>
    </submittedName>
</protein>
<dbReference type="GO" id="GO:0016747">
    <property type="term" value="F:acyltransferase activity, transferring groups other than amino-acyl groups"/>
    <property type="evidence" value="ECO:0007669"/>
    <property type="project" value="InterPro"/>
</dbReference>
<accession>A0A1H9VEJ4</accession>
<dbReference type="EMBL" id="FOGU01000007">
    <property type="protein sequence ID" value="SES20105.1"/>
    <property type="molecule type" value="Genomic_DNA"/>
</dbReference>
<dbReference type="Proteomes" id="UP000198885">
    <property type="component" value="Unassembled WGS sequence"/>
</dbReference>
<dbReference type="Gene3D" id="3.40.630.30">
    <property type="match status" value="2"/>
</dbReference>
<dbReference type="PANTHER" id="PTHR43792">
    <property type="entry name" value="GNAT FAMILY, PUTATIVE (AFU_ORTHOLOGUE AFUA_3G00765)-RELATED-RELATED"/>
    <property type="match status" value="1"/>
</dbReference>
<dbReference type="Pfam" id="PF13302">
    <property type="entry name" value="Acetyltransf_3"/>
    <property type="match status" value="2"/>
</dbReference>
<dbReference type="STRING" id="641238.SAMN04490244_10757"/>
<feature type="domain" description="N-acetyltransferase" evidence="1">
    <location>
        <begin position="14"/>
        <end position="166"/>
    </location>
</feature>
<keyword evidence="2" id="KW-0808">Transferase</keyword>